<organism evidence="7 8">
    <name type="scientific">Tagetes erecta</name>
    <name type="common">African marigold</name>
    <dbReference type="NCBI Taxonomy" id="13708"/>
    <lineage>
        <taxon>Eukaryota</taxon>
        <taxon>Viridiplantae</taxon>
        <taxon>Streptophyta</taxon>
        <taxon>Embryophyta</taxon>
        <taxon>Tracheophyta</taxon>
        <taxon>Spermatophyta</taxon>
        <taxon>Magnoliopsida</taxon>
        <taxon>eudicotyledons</taxon>
        <taxon>Gunneridae</taxon>
        <taxon>Pentapetalae</taxon>
        <taxon>asterids</taxon>
        <taxon>campanulids</taxon>
        <taxon>Asterales</taxon>
        <taxon>Asteraceae</taxon>
        <taxon>Asteroideae</taxon>
        <taxon>Heliantheae alliance</taxon>
        <taxon>Tageteae</taxon>
        <taxon>Tagetes</taxon>
    </lineage>
</organism>
<evidence type="ECO:0000259" key="6">
    <source>
        <dbReference type="PROSITE" id="PS51698"/>
    </source>
</evidence>
<dbReference type="SUPFAM" id="SSF57850">
    <property type="entry name" value="RING/U-box"/>
    <property type="match status" value="1"/>
</dbReference>
<protein>
    <recommendedName>
        <fullName evidence="5 6">U-box domain-containing protein</fullName>
        <ecNumber evidence="5">2.3.2.27</ecNumber>
    </recommendedName>
    <alternativeName>
        <fullName evidence="5">RING-type E3 ubiquitin transferase PUB</fullName>
    </alternativeName>
</protein>
<evidence type="ECO:0000256" key="5">
    <source>
        <dbReference type="RuleBase" id="RU369093"/>
    </source>
</evidence>
<sequence>MDDIEIPPHFICPISLQIMKDPVTVVTGITYDRDSIQRWQAHAQNNNTCPVTNQPLPINSGFTPNHNLRRLIQSWRVSDDSKQVSMKQSLFQVKVMVMNLIKNVKVPDLKVVALERLRKLACESDDEIRVCLKEVGVVRAMISVVVSCYENRSIVGLKEALDVLHVVRFTQDETWLIVSKYDRIIRCLTWVLSLDNHACVDDKSNTSMEELHVIQINKQTYPANSTFIRGDKETACMKLHAIVLLKDILHHAKSLVLERLDLDFFKTIIRVLQHRKINNLEHGIKDLLNVMHTTCTWPRNCSMMIESGAVFELIELELGSPEKGITEVIMAVLVHLCSSADGRAQLLGHAGAIAVITKRITTVSRKVDERALIIVSLISRFSGTDEVVKEMARVGMVEKLCMVLQLNGLHSYTREKAKEILKRHSNVWKDSPCLDVTLLSRYPS</sequence>
<dbReference type="Pfam" id="PF04564">
    <property type="entry name" value="U-box"/>
    <property type="match status" value="1"/>
</dbReference>
<keyword evidence="4 5" id="KW-0833">Ubl conjugation pathway</keyword>
<dbReference type="PANTHER" id="PTHR22849:SF24">
    <property type="entry name" value="E3 UBIQUITIN-PROTEIN LIGASE PUB24"/>
    <property type="match status" value="1"/>
</dbReference>
<dbReference type="SUPFAM" id="SSF48371">
    <property type="entry name" value="ARM repeat"/>
    <property type="match status" value="1"/>
</dbReference>
<comment type="catalytic activity">
    <reaction evidence="1 5">
        <text>S-ubiquitinyl-[E2 ubiquitin-conjugating enzyme]-L-cysteine + [acceptor protein]-L-lysine = [E2 ubiquitin-conjugating enzyme]-L-cysteine + N(6)-ubiquitinyl-[acceptor protein]-L-lysine.</text>
        <dbReference type="EC" id="2.3.2.27"/>
    </reaction>
</comment>
<dbReference type="InterPro" id="IPR003613">
    <property type="entry name" value="Ubox_domain"/>
</dbReference>
<dbReference type="Gene3D" id="1.25.10.10">
    <property type="entry name" value="Leucine-rich Repeat Variant"/>
    <property type="match status" value="1"/>
</dbReference>
<evidence type="ECO:0000313" key="7">
    <source>
        <dbReference type="EMBL" id="KAK1419789.1"/>
    </source>
</evidence>
<dbReference type="InterPro" id="IPR058678">
    <property type="entry name" value="ARM_PUB"/>
</dbReference>
<dbReference type="InterPro" id="IPR013083">
    <property type="entry name" value="Znf_RING/FYVE/PHD"/>
</dbReference>
<dbReference type="GO" id="GO:0016567">
    <property type="term" value="P:protein ubiquitination"/>
    <property type="evidence" value="ECO:0007669"/>
    <property type="project" value="UniProtKB-UniRule"/>
</dbReference>
<evidence type="ECO:0000313" key="8">
    <source>
        <dbReference type="Proteomes" id="UP001229421"/>
    </source>
</evidence>
<dbReference type="AlphaFoldDB" id="A0AAD8KBJ5"/>
<accession>A0AAD8KBJ5</accession>
<dbReference type="Proteomes" id="UP001229421">
    <property type="component" value="Unassembled WGS sequence"/>
</dbReference>
<dbReference type="CDD" id="cd16664">
    <property type="entry name" value="RING-Ubox_PUB"/>
    <property type="match status" value="1"/>
</dbReference>
<dbReference type="EMBL" id="JAUHHV010000007">
    <property type="protein sequence ID" value="KAK1419789.1"/>
    <property type="molecule type" value="Genomic_DNA"/>
</dbReference>
<gene>
    <name evidence="7" type="ORF">QVD17_29125</name>
</gene>
<dbReference type="PANTHER" id="PTHR22849">
    <property type="entry name" value="WDSAM1 PROTEIN"/>
    <property type="match status" value="1"/>
</dbReference>
<proteinExistence type="predicted"/>
<dbReference type="InterPro" id="IPR011989">
    <property type="entry name" value="ARM-like"/>
</dbReference>
<reference evidence="7" key="1">
    <citation type="journal article" date="2023" name="bioRxiv">
        <title>Improved chromosome-level genome assembly for marigold (Tagetes erecta).</title>
        <authorList>
            <person name="Jiang F."/>
            <person name="Yuan L."/>
            <person name="Wang S."/>
            <person name="Wang H."/>
            <person name="Xu D."/>
            <person name="Wang A."/>
            <person name="Fan W."/>
        </authorList>
    </citation>
    <scope>NUCLEOTIDE SEQUENCE</scope>
    <source>
        <strain evidence="7">WSJ</strain>
        <tissue evidence="7">Leaf</tissue>
    </source>
</reference>
<evidence type="ECO:0000256" key="1">
    <source>
        <dbReference type="ARBA" id="ARBA00000900"/>
    </source>
</evidence>
<dbReference type="PROSITE" id="PS51698">
    <property type="entry name" value="U_BOX"/>
    <property type="match status" value="1"/>
</dbReference>
<comment type="function">
    <text evidence="5">Functions as an E3 ubiquitin ligase.</text>
</comment>
<keyword evidence="3 5" id="KW-0808">Transferase</keyword>
<evidence type="ECO:0000256" key="4">
    <source>
        <dbReference type="ARBA" id="ARBA00022786"/>
    </source>
</evidence>
<dbReference type="EC" id="2.3.2.27" evidence="5"/>
<evidence type="ECO:0000256" key="2">
    <source>
        <dbReference type="ARBA" id="ARBA00004906"/>
    </source>
</evidence>
<dbReference type="SMART" id="SM00504">
    <property type="entry name" value="Ubox"/>
    <property type="match status" value="1"/>
</dbReference>
<dbReference type="InterPro" id="IPR045185">
    <property type="entry name" value="PUB22/23/24-like"/>
</dbReference>
<evidence type="ECO:0000256" key="3">
    <source>
        <dbReference type="ARBA" id="ARBA00022679"/>
    </source>
</evidence>
<comment type="caution">
    <text evidence="7">The sequence shown here is derived from an EMBL/GenBank/DDBJ whole genome shotgun (WGS) entry which is preliminary data.</text>
</comment>
<keyword evidence="8" id="KW-1185">Reference proteome</keyword>
<name>A0AAD8KBJ5_TARER</name>
<dbReference type="Gene3D" id="3.30.40.10">
    <property type="entry name" value="Zinc/RING finger domain, C3HC4 (zinc finger)"/>
    <property type="match status" value="1"/>
</dbReference>
<dbReference type="GO" id="GO:0061630">
    <property type="term" value="F:ubiquitin protein ligase activity"/>
    <property type="evidence" value="ECO:0007669"/>
    <property type="project" value="UniProtKB-UniRule"/>
</dbReference>
<dbReference type="Pfam" id="PF25598">
    <property type="entry name" value="ARM_PUB"/>
    <property type="match status" value="1"/>
</dbReference>
<comment type="pathway">
    <text evidence="2 5">Protein modification; protein ubiquitination.</text>
</comment>
<dbReference type="InterPro" id="IPR016024">
    <property type="entry name" value="ARM-type_fold"/>
</dbReference>
<dbReference type="InterPro" id="IPR045210">
    <property type="entry name" value="RING-Ubox_PUB"/>
</dbReference>
<feature type="domain" description="U-box" evidence="6">
    <location>
        <begin position="5"/>
        <end position="82"/>
    </location>
</feature>